<feature type="signal peptide" evidence="3">
    <location>
        <begin position="1"/>
        <end position="19"/>
    </location>
</feature>
<evidence type="ECO:0000256" key="2">
    <source>
        <dbReference type="ARBA" id="ARBA00023157"/>
    </source>
</evidence>
<name>A0A409X336_PSICY</name>
<dbReference type="InParanoid" id="A0A409X336"/>
<proteinExistence type="predicted"/>
<dbReference type="InterPro" id="IPR000675">
    <property type="entry name" value="Cutinase/axe"/>
</dbReference>
<organism evidence="4 5">
    <name type="scientific">Psilocybe cyanescens</name>
    <dbReference type="NCBI Taxonomy" id="93625"/>
    <lineage>
        <taxon>Eukaryota</taxon>
        <taxon>Fungi</taxon>
        <taxon>Dikarya</taxon>
        <taxon>Basidiomycota</taxon>
        <taxon>Agaricomycotina</taxon>
        <taxon>Agaricomycetes</taxon>
        <taxon>Agaricomycetidae</taxon>
        <taxon>Agaricales</taxon>
        <taxon>Agaricineae</taxon>
        <taxon>Strophariaceae</taxon>
        <taxon>Psilocybe</taxon>
    </lineage>
</organism>
<feature type="chain" id="PRO_5019118881" description="Cutinase" evidence="3">
    <location>
        <begin position="20"/>
        <end position="235"/>
    </location>
</feature>
<evidence type="ECO:0000256" key="3">
    <source>
        <dbReference type="SAM" id="SignalP"/>
    </source>
</evidence>
<keyword evidence="5" id="KW-1185">Reference proteome</keyword>
<dbReference type="Proteomes" id="UP000283269">
    <property type="component" value="Unassembled WGS sequence"/>
</dbReference>
<sequence length="235" mass="24278">MTKAFSAFILLASFLAVGAVPTAAPTSPCAAVHIIAARASTEAPGPGIIGALVTQVQNASKQTVSTDSVDYPATLTNYASSSAQGTKATITLLTNQANACPSQKIVLVGYSQGAHIIGDAVAGGGGVAGLGPATLPVSLDICLTHYHYAVVAIIQMGDPRHVPGQSFDRGTSVRAGLFPRQANQQYSSTLQPRILSFCDFNDPFCDSGADVEVHLTYLDRDQNTAAQFILTQIGG</sequence>
<keyword evidence="1" id="KW-0378">Hydrolase</keyword>
<keyword evidence="2" id="KW-1015">Disulfide bond</keyword>
<dbReference type="PANTHER" id="PTHR33630:SF9">
    <property type="entry name" value="CUTINASE 4"/>
    <property type="match status" value="1"/>
</dbReference>
<dbReference type="Pfam" id="PF01083">
    <property type="entry name" value="Cutinase"/>
    <property type="match status" value="1"/>
</dbReference>
<evidence type="ECO:0000313" key="5">
    <source>
        <dbReference type="Proteomes" id="UP000283269"/>
    </source>
</evidence>
<evidence type="ECO:0000313" key="4">
    <source>
        <dbReference type="EMBL" id="PPQ85173.1"/>
    </source>
</evidence>
<dbReference type="PANTHER" id="PTHR33630">
    <property type="entry name" value="CUTINASE RV1984C-RELATED-RELATED"/>
    <property type="match status" value="1"/>
</dbReference>
<gene>
    <name evidence="4" type="ORF">CVT25_004180</name>
</gene>
<evidence type="ECO:0008006" key="6">
    <source>
        <dbReference type="Google" id="ProtNLM"/>
    </source>
</evidence>
<accession>A0A409X336</accession>
<dbReference type="SMART" id="SM01110">
    <property type="entry name" value="Cutinase"/>
    <property type="match status" value="1"/>
</dbReference>
<dbReference type="OrthoDB" id="2586582at2759"/>
<evidence type="ECO:0000256" key="1">
    <source>
        <dbReference type="ARBA" id="ARBA00022801"/>
    </source>
</evidence>
<dbReference type="STRING" id="93625.A0A409X336"/>
<protein>
    <recommendedName>
        <fullName evidence="6">Cutinase</fullName>
    </recommendedName>
</protein>
<dbReference type="SUPFAM" id="SSF53474">
    <property type="entry name" value="alpha/beta-Hydrolases"/>
    <property type="match status" value="1"/>
</dbReference>
<dbReference type="EMBL" id="NHYD01002743">
    <property type="protein sequence ID" value="PPQ85173.1"/>
    <property type="molecule type" value="Genomic_DNA"/>
</dbReference>
<keyword evidence="3" id="KW-0732">Signal</keyword>
<comment type="caution">
    <text evidence="4">The sequence shown here is derived from an EMBL/GenBank/DDBJ whole genome shotgun (WGS) entry which is preliminary data.</text>
</comment>
<dbReference type="AlphaFoldDB" id="A0A409X336"/>
<dbReference type="Gene3D" id="3.40.50.1820">
    <property type="entry name" value="alpha/beta hydrolase"/>
    <property type="match status" value="1"/>
</dbReference>
<reference evidence="4 5" key="1">
    <citation type="journal article" date="2018" name="Evol. Lett.">
        <title>Horizontal gene cluster transfer increased hallucinogenic mushroom diversity.</title>
        <authorList>
            <person name="Reynolds H.T."/>
            <person name="Vijayakumar V."/>
            <person name="Gluck-Thaler E."/>
            <person name="Korotkin H.B."/>
            <person name="Matheny P.B."/>
            <person name="Slot J.C."/>
        </authorList>
    </citation>
    <scope>NUCLEOTIDE SEQUENCE [LARGE SCALE GENOMIC DNA]</scope>
    <source>
        <strain evidence="4 5">2631</strain>
    </source>
</reference>
<dbReference type="InterPro" id="IPR029058">
    <property type="entry name" value="AB_hydrolase_fold"/>
</dbReference>
<dbReference type="GO" id="GO:0052689">
    <property type="term" value="F:carboxylic ester hydrolase activity"/>
    <property type="evidence" value="ECO:0007669"/>
    <property type="project" value="UniProtKB-ARBA"/>
</dbReference>